<evidence type="ECO:0000313" key="1">
    <source>
        <dbReference type="EMBL" id="MDQ0115505.1"/>
    </source>
</evidence>
<reference evidence="1 2" key="1">
    <citation type="submission" date="2023-07" db="EMBL/GenBank/DDBJ databases">
        <title>Sorghum-associated microbial communities from plants grown in Nebraska, USA.</title>
        <authorList>
            <person name="Schachtman D."/>
        </authorList>
    </citation>
    <scope>NUCLEOTIDE SEQUENCE [LARGE SCALE GENOMIC DNA]</scope>
    <source>
        <strain evidence="1 2">CC482</strain>
    </source>
</reference>
<dbReference type="Gene3D" id="3.40.190.10">
    <property type="entry name" value="Periplasmic binding protein-like II"/>
    <property type="match status" value="1"/>
</dbReference>
<dbReference type="SUPFAM" id="SSF53850">
    <property type="entry name" value="Periplasmic binding protein-like II"/>
    <property type="match status" value="1"/>
</dbReference>
<protein>
    <submittedName>
        <fullName evidence="1">ABC-type glycerol-3-phosphate transport system substrate-binding protein</fullName>
    </submittedName>
</protein>
<dbReference type="Proteomes" id="UP001229346">
    <property type="component" value="Unassembled WGS sequence"/>
</dbReference>
<proteinExistence type="predicted"/>
<gene>
    <name evidence="1" type="ORF">J2T15_004972</name>
</gene>
<sequence>MGSPPSWGKAVQASAIGDTPEKLPDIVELVPNQMKFWYQLGKIEPLSLNHTTNEPYVISSSDGYVQGLKSKINPMIVYYNKAIFESLGLDPPFW</sequence>
<comment type="caution">
    <text evidence="1">The sequence shown here is derived from an EMBL/GenBank/DDBJ whole genome shotgun (WGS) entry which is preliminary data.</text>
</comment>
<organism evidence="1 2">
    <name type="scientific">Paenibacillus harenae</name>
    <dbReference type="NCBI Taxonomy" id="306543"/>
    <lineage>
        <taxon>Bacteria</taxon>
        <taxon>Bacillati</taxon>
        <taxon>Bacillota</taxon>
        <taxon>Bacilli</taxon>
        <taxon>Bacillales</taxon>
        <taxon>Paenibacillaceae</taxon>
        <taxon>Paenibacillus</taxon>
    </lineage>
</organism>
<name>A0ABT9U785_PAEHA</name>
<keyword evidence="2" id="KW-1185">Reference proteome</keyword>
<dbReference type="EMBL" id="JAUSSU010000011">
    <property type="protein sequence ID" value="MDQ0115505.1"/>
    <property type="molecule type" value="Genomic_DNA"/>
</dbReference>
<accession>A0ABT9U785</accession>
<evidence type="ECO:0000313" key="2">
    <source>
        <dbReference type="Proteomes" id="UP001229346"/>
    </source>
</evidence>